<reference evidence="17" key="1">
    <citation type="submission" date="2023-04" db="EMBL/GenBank/DDBJ databases">
        <title>Sphingomonas sp. MAHUQ-71 isolated from rice field.</title>
        <authorList>
            <person name="Huq M.A."/>
        </authorList>
    </citation>
    <scope>NUCLEOTIDE SEQUENCE</scope>
    <source>
        <strain evidence="17">MAHUQ-71</strain>
    </source>
</reference>
<dbReference type="PROSITE" id="PS52016">
    <property type="entry name" value="TONB_DEPENDENT_REC_3"/>
    <property type="match status" value="1"/>
</dbReference>
<feature type="compositionally biased region" description="Low complexity" evidence="13">
    <location>
        <begin position="28"/>
        <end position="46"/>
    </location>
</feature>
<evidence type="ECO:0000256" key="6">
    <source>
        <dbReference type="ARBA" id="ARBA00023004"/>
    </source>
</evidence>
<comment type="caution">
    <text evidence="17">The sequence shown here is derived from an EMBL/GenBank/DDBJ whole genome shotgun (WGS) entry which is preliminary data.</text>
</comment>
<keyword evidence="6" id="KW-0408">Iron</keyword>
<organism evidence="17 18">
    <name type="scientific">Sphingomonas oryzagri</name>
    <dbReference type="NCBI Taxonomy" id="3042314"/>
    <lineage>
        <taxon>Bacteria</taxon>
        <taxon>Pseudomonadati</taxon>
        <taxon>Pseudomonadota</taxon>
        <taxon>Alphaproteobacteria</taxon>
        <taxon>Sphingomonadales</taxon>
        <taxon>Sphingomonadaceae</taxon>
        <taxon>Sphingomonas</taxon>
    </lineage>
</organism>
<dbReference type="InterPro" id="IPR012910">
    <property type="entry name" value="Plug_dom"/>
</dbReference>
<feature type="domain" description="TonB-dependent receptor plug" evidence="16">
    <location>
        <begin position="64"/>
        <end position="171"/>
    </location>
</feature>
<evidence type="ECO:0000256" key="4">
    <source>
        <dbReference type="ARBA" id="ARBA00022496"/>
    </source>
</evidence>
<keyword evidence="2 11" id="KW-0813">Transport</keyword>
<dbReference type="Gene3D" id="2.170.130.10">
    <property type="entry name" value="TonB-dependent receptor, plug domain"/>
    <property type="match status" value="1"/>
</dbReference>
<keyword evidence="8 12" id="KW-0798">TonB box</keyword>
<evidence type="ECO:0000259" key="16">
    <source>
        <dbReference type="Pfam" id="PF07715"/>
    </source>
</evidence>
<dbReference type="PANTHER" id="PTHR32552">
    <property type="entry name" value="FERRICHROME IRON RECEPTOR-RELATED"/>
    <property type="match status" value="1"/>
</dbReference>
<feature type="signal peptide" evidence="14">
    <location>
        <begin position="1"/>
        <end position="22"/>
    </location>
</feature>
<evidence type="ECO:0000256" key="7">
    <source>
        <dbReference type="ARBA" id="ARBA00023065"/>
    </source>
</evidence>
<name>A0ABT6N0C5_9SPHN</name>
<evidence type="ECO:0000256" key="12">
    <source>
        <dbReference type="RuleBase" id="RU003357"/>
    </source>
</evidence>
<dbReference type="PANTHER" id="PTHR32552:SF81">
    <property type="entry name" value="TONB-DEPENDENT OUTER MEMBRANE RECEPTOR"/>
    <property type="match status" value="1"/>
</dbReference>
<keyword evidence="3 11" id="KW-1134">Transmembrane beta strand</keyword>
<evidence type="ECO:0000259" key="15">
    <source>
        <dbReference type="Pfam" id="PF00593"/>
    </source>
</evidence>
<dbReference type="InterPro" id="IPR036942">
    <property type="entry name" value="Beta-barrel_TonB_sf"/>
</dbReference>
<evidence type="ECO:0000313" key="17">
    <source>
        <dbReference type="EMBL" id="MDH7637776.1"/>
    </source>
</evidence>
<evidence type="ECO:0000313" key="18">
    <source>
        <dbReference type="Proteomes" id="UP001160625"/>
    </source>
</evidence>
<dbReference type="InterPro" id="IPR037066">
    <property type="entry name" value="Plug_dom_sf"/>
</dbReference>
<dbReference type="Pfam" id="PF07715">
    <property type="entry name" value="Plug"/>
    <property type="match status" value="1"/>
</dbReference>
<proteinExistence type="inferred from homology"/>
<evidence type="ECO:0000256" key="5">
    <source>
        <dbReference type="ARBA" id="ARBA00022692"/>
    </source>
</evidence>
<evidence type="ECO:0000256" key="1">
    <source>
        <dbReference type="ARBA" id="ARBA00004571"/>
    </source>
</evidence>
<gene>
    <name evidence="17" type="ORF">QGN17_03435</name>
</gene>
<dbReference type="Gene3D" id="2.40.170.20">
    <property type="entry name" value="TonB-dependent receptor, beta-barrel domain"/>
    <property type="match status" value="1"/>
</dbReference>
<feature type="chain" id="PRO_5045054303" evidence="14">
    <location>
        <begin position="23"/>
        <end position="826"/>
    </location>
</feature>
<feature type="region of interest" description="Disordered" evidence="13">
    <location>
        <begin position="28"/>
        <end position="50"/>
    </location>
</feature>
<sequence length="826" mass="91243">MRHRLLSSTALVLAATGTPALAQVATPAATSDASASPVSASTPGTADASPTDIVVTAQRREEKLFDVPLTVNVISGDAIEKKNLATIRDVLEHSPQVNYQQTGDSRTDTLSIRGISSVSNASGVEPDAAIVIDGETLARTMQMNYDAVDIDRIEILEGPQGTLFGKNAVAGLINIVTRGPKLSDKTTGEIKLDLAQDNEYRLKASMNVPVGDTSALYVNAYGAYQGGWEKNVHDGEPNGGAEKGAGIRVQYLWKPDPTLSIKLKGEYSYKKTGIIPYAFKELSADDVHKASATLSGDPNLMAQQFFNLLSNSGINLVSSSGVSTPIINGTKSYLYDDRTWGKTNSYAFSLTAEKKLDWATIHYLGTYRYYNLYSNDNEWGVSAPQLTNSPAGLNTLNYAGPSRERTVQQELRLESDTSGRLSYVAGAFYYFNDNYHRETNRTCNDAVYGYYNGAGYPDPNPTGPVDNFQCTGGYTGRYTVNDFQTRIKTYNEAFFGDVQYNPIGGLTVFAGARALWEQQHMTLQHLPDDTTASYFFNPDDPFGEVSASSHRNAITHRVGFKYNFGPVMIYGTESTGFKGVSWDNYGLASAARAVDPLKPEKPHQWEAGLRANLFHDRLNFQFSAFDLRDHDFQARTIIRDPRFQLAVVDAGTAVTRGLEFGINATLAKGLRAGGGYTYLGKATLVDDVLIPNVIRGVNNPINYKGARLPNAPKNAYNAYIDYTTDFPSPDLTSELRFEMRHRGQQQSVLTEDPLQEVAAYTIFDLYYTLAPKDSRWSATLYVKNITNHLYYERSYEPAVMGFTYGQMAYLPRDYARYFGANLRYKF</sequence>
<keyword evidence="10 11" id="KW-0998">Cell outer membrane</keyword>
<evidence type="ECO:0000256" key="10">
    <source>
        <dbReference type="ARBA" id="ARBA00023237"/>
    </source>
</evidence>
<dbReference type="SUPFAM" id="SSF56935">
    <property type="entry name" value="Porins"/>
    <property type="match status" value="1"/>
</dbReference>
<accession>A0ABT6N0C5</accession>
<comment type="similarity">
    <text evidence="11 12">Belongs to the TonB-dependent receptor family.</text>
</comment>
<keyword evidence="14" id="KW-0732">Signal</keyword>
<keyword evidence="7" id="KW-0406">Ion transport</keyword>
<protein>
    <submittedName>
        <fullName evidence="17">TonB-dependent receptor plug domain-containing protein</fullName>
    </submittedName>
</protein>
<dbReference type="EMBL" id="JARYGZ010000001">
    <property type="protein sequence ID" value="MDH7637776.1"/>
    <property type="molecule type" value="Genomic_DNA"/>
</dbReference>
<dbReference type="Proteomes" id="UP001160625">
    <property type="component" value="Unassembled WGS sequence"/>
</dbReference>
<comment type="subcellular location">
    <subcellularLocation>
        <location evidence="1 11">Cell outer membrane</location>
        <topology evidence="1 11">Multi-pass membrane protein</topology>
    </subcellularLocation>
</comment>
<evidence type="ECO:0000256" key="11">
    <source>
        <dbReference type="PROSITE-ProRule" id="PRU01360"/>
    </source>
</evidence>
<dbReference type="InterPro" id="IPR000531">
    <property type="entry name" value="Beta-barrel_TonB"/>
</dbReference>
<evidence type="ECO:0000256" key="9">
    <source>
        <dbReference type="ARBA" id="ARBA00023136"/>
    </source>
</evidence>
<evidence type="ECO:0000256" key="13">
    <source>
        <dbReference type="SAM" id="MobiDB-lite"/>
    </source>
</evidence>
<feature type="domain" description="TonB-dependent receptor-like beta-barrel" evidence="15">
    <location>
        <begin position="324"/>
        <end position="785"/>
    </location>
</feature>
<keyword evidence="9 11" id="KW-0472">Membrane</keyword>
<evidence type="ECO:0000256" key="3">
    <source>
        <dbReference type="ARBA" id="ARBA00022452"/>
    </source>
</evidence>
<evidence type="ECO:0000256" key="2">
    <source>
        <dbReference type="ARBA" id="ARBA00022448"/>
    </source>
</evidence>
<keyword evidence="18" id="KW-1185">Reference proteome</keyword>
<dbReference type="Pfam" id="PF00593">
    <property type="entry name" value="TonB_dep_Rec_b-barrel"/>
    <property type="match status" value="1"/>
</dbReference>
<dbReference type="RefSeq" id="WP_281043118.1">
    <property type="nucleotide sequence ID" value="NZ_JARYGZ010000001.1"/>
</dbReference>
<keyword evidence="4" id="KW-0410">Iron transport</keyword>
<dbReference type="InterPro" id="IPR039426">
    <property type="entry name" value="TonB-dep_rcpt-like"/>
</dbReference>
<keyword evidence="17" id="KW-0675">Receptor</keyword>
<evidence type="ECO:0000256" key="8">
    <source>
        <dbReference type="ARBA" id="ARBA00023077"/>
    </source>
</evidence>
<keyword evidence="5 11" id="KW-0812">Transmembrane</keyword>
<evidence type="ECO:0000256" key="14">
    <source>
        <dbReference type="SAM" id="SignalP"/>
    </source>
</evidence>